<evidence type="ECO:0000313" key="4">
    <source>
        <dbReference type="Proteomes" id="UP000500938"/>
    </source>
</evidence>
<evidence type="ECO:0000313" key="3">
    <source>
        <dbReference type="EMBL" id="QJR36028.1"/>
    </source>
</evidence>
<name>A0A6M4IPX9_9BACT</name>
<proteinExistence type="predicted"/>
<feature type="region of interest" description="Disordered" evidence="2">
    <location>
        <begin position="131"/>
        <end position="200"/>
    </location>
</feature>
<keyword evidence="4" id="KW-1185">Reference proteome</keyword>
<evidence type="ECO:0000256" key="2">
    <source>
        <dbReference type="SAM" id="MobiDB-lite"/>
    </source>
</evidence>
<accession>A0A6M4IPX9</accession>
<dbReference type="RefSeq" id="WP_171225459.1">
    <property type="nucleotide sequence ID" value="NZ_CP053085.1"/>
</dbReference>
<dbReference type="EMBL" id="CP053085">
    <property type="protein sequence ID" value="QJR36028.1"/>
    <property type="molecule type" value="Genomic_DNA"/>
</dbReference>
<sequence length="214" mass="23640">MFEPLRDALRGFSTRLDPDERRTATQAMRDALVHAKLGLNDLRASLASTNARLASERAELETVRRRQGLAAQIHDEETVAIAERFAVQHQERVAMLETKQMVQQHELSLAERDYEEMAGELRMILSGVAPGARSNTTAAREPMAPDDMSAGTSFEHGGAADIDSELDDPMLDPISDSMSATDADPTNAPTRRTRAEREADAEQRLAALKRRMGK</sequence>
<organism evidence="3 4">
    <name type="scientific">Gemmatimonas groenlandica</name>
    <dbReference type="NCBI Taxonomy" id="2732249"/>
    <lineage>
        <taxon>Bacteria</taxon>
        <taxon>Pseudomonadati</taxon>
        <taxon>Gemmatimonadota</taxon>
        <taxon>Gemmatimonadia</taxon>
        <taxon>Gemmatimonadales</taxon>
        <taxon>Gemmatimonadaceae</taxon>
        <taxon>Gemmatimonas</taxon>
    </lineage>
</organism>
<evidence type="ECO:0000256" key="1">
    <source>
        <dbReference type="SAM" id="Coils"/>
    </source>
</evidence>
<gene>
    <name evidence="3" type="ORF">HKW67_11165</name>
</gene>
<evidence type="ECO:0008006" key="5">
    <source>
        <dbReference type="Google" id="ProtNLM"/>
    </source>
</evidence>
<dbReference type="AlphaFoldDB" id="A0A6M4IPX9"/>
<dbReference type="KEGG" id="ggr:HKW67_11165"/>
<dbReference type="Proteomes" id="UP000500938">
    <property type="component" value="Chromosome"/>
</dbReference>
<keyword evidence="1" id="KW-0175">Coiled coil</keyword>
<feature type="coiled-coil region" evidence="1">
    <location>
        <begin position="39"/>
        <end position="66"/>
    </location>
</feature>
<reference evidence="3 4" key="1">
    <citation type="submission" date="2020-05" db="EMBL/GenBank/DDBJ databases">
        <title>Complete genome sequence of Gemmatimonas greenlandica TET16.</title>
        <authorList>
            <person name="Zeng Y."/>
        </authorList>
    </citation>
    <scope>NUCLEOTIDE SEQUENCE [LARGE SCALE GENOMIC DNA]</scope>
    <source>
        <strain evidence="3 4">TET16</strain>
    </source>
</reference>
<protein>
    <recommendedName>
        <fullName evidence="5">PspA/IM30 family protein</fullName>
    </recommendedName>
</protein>